<keyword evidence="12 17" id="KW-0046">Antibiotic resistance</keyword>
<evidence type="ECO:0000256" key="14">
    <source>
        <dbReference type="ARBA" id="ARBA00032707"/>
    </source>
</evidence>
<evidence type="ECO:0000256" key="5">
    <source>
        <dbReference type="ARBA" id="ARBA00022475"/>
    </source>
</evidence>
<dbReference type="Proteomes" id="UP000295165">
    <property type="component" value="Unassembled WGS sequence"/>
</dbReference>
<feature type="transmembrane region" description="Helical" evidence="17">
    <location>
        <begin position="276"/>
        <end position="294"/>
    </location>
</feature>
<evidence type="ECO:0000256" key="9">
    <source>
        <dbReference type="ARBA" id="ARBA00022984"/>
    </source>
</evidence>
<comment type="similarity">
    <text evidence="2 17">Belongs to the UppP family.</text>
</comment>
<evidence type="ECO:0000256" key="6">
    <source>
        <dbReference type="ARBA" id="ARBA00022692"/>
    </source>
</evidence>
<evidence type="ECO:0000256" key="13">
    <source>
        <dbReference type="ARBA" id="ARBA00023316"/>
    </source>
</evidence>
<evidence type="ECO:0000256" key="8">
    <source>
        <dbReference type="ARBA" id="ARBA00022960"/>
    </source>
</evidence>
<accession>A0A4R8QYB0</accession>
<evidence type="ECO:0000256" key="3">
    <source>
        <dbReference type="ARBA" id="ARBA00012374"/>
    </source>
</evidence>
<proteinExistence type="inferred from homology"/>
<keyword evidence="13 17" id="KW-0961">Cell wall biogenesis/degradation</keyword>
<dbReference type="EMBL" id="PECC01000028">
    <property type="protein sequence ID" value="TDZ48554.1"/>
    <property type="molecule type" value="Genomic_DNA"/>
</dbReference>
<comment type="subcellular location">
    <subcellularLocation>
        <location evidence="1 17">Cell membrane</location>
        <topology evidence="1 17">Multi-pass membrane protein</topology>
    </subcellularLocation>
</comment>
<feature type="transmembrane region" description="Helical" evidence="17">
    <location>
        <begin position="132"/>
        <end position="151"/>
    </location>
</feature>
<sequence length="295" mass="30953">MSALTYTQAIVIGALQGVTELFPVSSLGHSVLVPAWLGGSWQNLVTQGGSDKGTPYLAFVVGLHVATALALLVFYWRDWVGIIGGLVTSIRTRKVETSTQRLGWLIVVATIPVGLLGLLLEHSLRTLFAKPGAAAVFLFINGLLLAGAEVLRRRQVAQSANAHSAEHTKQISDLSYTDAGAIGLAQSLALLAGISRSGVAMVGGLFRGLDHEDSAKFAFLLATPVILAAGVLKLPTLAGPQGDGILGQVLVSSLVAAVAAYLAVRFLTKYFHTRTLIPFAVYCLLAGAASMVHFL</sequence>
<feature type="transmembrane region" description="Helical" evidence="17">
    <location>
        <begin position="56"/>
        <end position="76"/>
    </location>
</feature>
<keyword evidence="7 17" id="KW-0378">Hydrolase</keyword>
<dbReference type="GO" id="GO:0008360">
    <property type="term" value="P:regulation of cell shape"/>
    <property type="evidence" value="ECO:0007669"/>
    <property type="project" value="UniProtKB-KW"/>
</dbReference>
<feature type="transmembrane region" description="Helical" evidence="17">
    <location>
        <begin position="102"/>
        <end position="120"/>
    </location>
</feature>
<dbReference type="GO" id="GO:0050380">
    <property type="term" value="F:undecaprenyl-diphosphatase activity"/>
    <property type="evidence" value="ECO:0007669"/>
    <property type="project" value="UniProtKB-UniRule"/>
</dbReference>
<evidence type="ECO:0000256" key="10">
    <source>
        <dbReference type="ARBA" id="ARBA00022989"/>
    </source>
</evidence>
<evidence type="ECO:0000256" key="4">
    <source>
        <dbReference type="ARBA" id="ARBA00021581"/>
    </source>
</evidence>
<evidence type="ECO:0000256" key="11">
    <source>
        <dbReference type="ARBA" id="ARBA00023136"/>
    </source>
</evidence>
<comment type="catalytic activity">
    <reaction evidence="16 17">
        <text>di-trans,octa-cis-undecaprenyl diphosphate + H2O = di-trans,octa-cis-undecaprenyl phosphate + phosphate + H(+)</text>
        <dbReference type="Rhea" id="RHEA:28094"/>
        <dbReference type="ChEBI" id="CHEBI:15377"/>
        <dbReference type="ChEBI" id="CHEBI:15378"/>
        <dbReference type="ChEBI" id="CHEBI:43474"/>
        <dbReference type="ChEBI" id="CHEBI:58405"/>
        <dbReference type="ChEBI" id="CHEBI:60392"/>
        <dbReference type="EC" id="3.6.1.27"/>
    </reaction>
</comment>
<evidence type="ECO:0000313" key="18">
    <source>
        <dbReference type="EMBL" id="TDZ48554.1"/>
    </source>
</evidence>
<evidence type="ECO:0000313" key="19">
    <source>
        <dbReference type="Proteomes" id="UP000295165"/>
    </source>
</evidence>
<evidence type="ECO:0000256" key="16">
    <source>
        <dbReference type="ARBA" id="ARBA00047594"/>
    </source>
</evidence>
<dbReference type="HAMAP" id="MF_01006">
    <property type="entry name" value="Undec_diphosphatase"/>
    <property type="match status" value="1"/>
</dbReference>
<comment type="miscellaneous">
    <text evidence="17">Bacitracin is thought to be involved in the inhibition of peptidoglycan synthesis by sequestering undecaprenyl diphosphate, thereby reducing the pool of lipid carrier available.</text>
</comment>
<dbReference type="GO" id="GO:0009252">
    <property type="term" value="P:peptidoglycan biosynthetic process"/>
    <property type="evidence" value="ECO:0007669"/>
    <property type="project" value="UniProtKB-KW"/>
</dbReference>
<keyword evidence="9 17" id="KW-0573">Peptidoglycan synthesis</keyword>
<evidence type="ECO:0000256" key="15">
    <source>
        <dbReference type="ARBA" id="ARBA00032932"/>
    </source>
</evidence>
<keyword evidence="6 17" id="KW-0812">Transmembrane</keyword>
<evidence type="ECO:0000256" key="2">
    <source>
        <dbReference type="ARBA" id="ARBA00010621"/>
    </source>
</evidence>
<comment type="caution">
    <text evidence="18">The sequence shown here is derived from an EMBL/GenBank/DDBJ whole genome shotgun (WGS) entry which is preliminary data.</text>
</comment>
<dbReference type="RefSeq" id="WP_191986932.1">
    <property type="nucleotide sequence ID" value="NZ_PECB01000002.1"/>
</dbReference>
<dbReference type="NCBIfam" id="NF001395">
    <property type="entry name" value="PRK00281.3-1"/>
    <property type="match status" value="1"/>
</dbReference>
<protein>
    <recommendedName>
        <fullName evidence="4 17">Undecaprenyl-diphosphatase</fullName>
        <ecNumber evidence="3 17">3.6.1.27</ecNumber>
    </recommendedName>
    <alternativeName>
        <fullName evidence="15 17">Bacitracin resistance protein</fullName>
    </alternativeName>
    <alternativeName>
        <fullName evidence="14 17">Undecaprenyl pyrophosphate phosphatase</fullName>
    </alternativeName>
</protein>
<keyword evidence="10 17" id="KW-1133">Transmembrane helix</keyword>
<gene>
    <name evidence="18" type="primary">uppP_2</name>
    <name evidence="17" type="synonym">uppP</name>
    <name evidence="18" type="ORF">CCUG63697_03083</name>
</gene>
<dbReference type="PANTHER" id="PTHR30622">
    <property type="entry name" value="UNDECAPRENYL-DIPHOSPHATASE"/>
    <property type="match status" value="1"/>
</dbReference>
<dbReference type="Pfam" id="PF02673">
    <property type="entry name" value="BacA"/>
    <property type="match status" value="1"/>
</dbReference>
<dbReference type="PANTHER" id="PTHR30622:SF4">
    <property type="entry name" value="UNDECAPRENYL-DIPHOSPHATASE"/>
    <property type="match status" value="1"/>
</dbReference>
<evidence type="ECO:0000256" key="17">
    <source>
        <dbReference type="HAMAP-Rule" id="MF_01006"/>
    </source>
</evidence>
<feature type="transmembrane region" description="Helical" evidence="17">
    <location>
        <begin position="217"/>
        <end position="238"/>
    </location>
</feature>
<keyword evidence="5 17" id="KW-1003">Cell membrane</keyword>
<dbReference type="GO" id="GO:0071555">
    <property type="term" value="P:cell wall organization"/>
    <property type="evidence" value="ECO:0007669"/>
    <property type="project" value="UniProtKB-KW"/>
</dbReference>
<dbReference type="InterPro" id="IPR003824">
    <property type="entry name" value="UppP"/>
</dbReference>
<organism evidence="18 19">
    <name type="scientific">Mycobacteroides franklinii</name>
    <dbReference type="NCBI Taxonomy" id="948102"/>
    <lineage>
        <taxon>Bacteria</taxon>
        <taxon>Bacillati</taxon>
        <taxon>Actinomycetota</taxon>
        <taxon>Actinomycetes</taxon>
        <taxon>Mycobacteriales</taxon>
        <taxon>Mycobacteriaceae</taxon>
        <taxon>Mycobacteroides</taxon>
    </lineage>
</organism>
<evidence type="ECO:0000256" key="12">
    <source>
        <dbReference type="ARBA" id="ARBA00023251"/>
    </source>
</evidence>
<feature type="transmembrane region" description="Helical" evidence="17">
    <location>
        <begin position="244"/>
        <end position="264"/>
    </location>
</feature>
<dbReference type="EC" id="3.6.1.27" evidence="3 17"/>
<keyword evidence="8 17" id="KW-0133">Cell shape</keyword>
<keyword evidence="11 17" id="KW-0472">Membrane</keyword>
<reference evidence="18 19" key="1">
    <citation type="journal article" date="2019" name="Sci. Rep.">
        <title>Extended insight into the Mycobacterium chelonae-abscessus complex through whole genome sequencing of Mycobacterium salmoniphilum outbreak and Mycobacterium salmoniphilum-like strains.</title>
        <authorList>
            <person name="Behra P.R.K."/>
            <person name="Das S."/>
            <person name="Pettersson B.M.F."/>
            <person name="Shirreff L."/>
            <person name="DuCote T."/>
            <person name="Jacobsson K.G."/>
            <person name="Ennis D.G."/>
            <person name="Kirsebom L.A."/>
        </authorList>
    </citation>
    <scope>NUCLEOTIDE SEQUENCE [LARGE SCALE GENOMIC DNA]</scope>
    <source>
        <strain evidence="18 19">CCUG 63697</strain>
    </source>
</reference>
<evidence type="ECO:0000256" key="1">
    <source>
        <dbReference type="ARBA" id="ARBA00004651"/>
    </source>
</evidence>
<dbReference type="GO" id="GO:0005886">
    <property type="term" value="C:plasma membrane"/>
    <property type="evidence" value="ECO:0007669"/>
    <property type="project" value="UniProtKB-SubCell"/>
</dbReference>
<dbReference type="GO" id="GO:0046677">
    <property type="term" value="P:response to antibiotic"/>
    <property type="evidence" value="ECO:0007669"/>
    <property type="project" value="UniProtKB-UniRule"/>
</dbReference>
<evidence type="ECO:0000256" key="7">
    <source>
        <dbReference type="ARBA" id="ARBA00022801"/>
    </source>
</evidence>
<keyword evidence="19" id="KW-1185">Reference proteome</keyword>
<name>A0A4R8QYB0_9MYCO</name>
<dbReference type="AlphaFoldDB" id="A0A4R8QYB0"/>
<comment type="function">
    <text evidence="17">Catalyzes the dephosphorylation of undecaprenyl diphosphate (UPP). Confers resistance to bacitracin.</text>
</comment>